<evidence type="ECO:0000256" key="4">
    <source>
        <dbReference type="ARBA" id="ARBA00023136"/>
    </source>
</evidence>
<name>A0A8K1CMC2_PYTOL</name>
<keyword evidence="7" id="KW-0732">Signal</keyword>
<comment type="caution">
    <text evidence="8">The sequence shown here is derived from an EMBL/GenBank/DDBJ whole genome shotgun (WGS) entry which is preliminary data.</text>
</comment>
<keyword evidence="4 6" id="KW-0472">Membrane</keyword>
<keyword evidence="3 6" id="KW-1133">Transmembrane helix</keyword>
<dbReference type="PANTHER" id="PTHR15549:SF30">
    <property type="entry name" value="MID2 DOMAIN-CONTAINING PROTEIN"/>
    <property type="match status" value="1"/>
</dbReference>
<reference evidence="8" key="1">
    <citation type="submission" date="2019-03" db="EMBL/GenBank/DDBJ databases">
        <title>Long read genome sequence of the mycoparasitic Pythium oligandrum ATCC 38472 isolated from sugarbeet rhizosphere.</title>
        <authorList>
            <person name="Gaulin E."/>
        </authorList>
    </citation>
    <scope>NUCLEOTIDE SEQUENCE</scope>
    <source>
        <strain evidence="8">ATCC 38472_TT</strain>
    </source>
</reference>
<feature type="region of interest" description="Disordered" evidence="5">
    <location>
        <begin position="198"/>
        <end position="224"/>
    </location>
</feature>
<evidence type="ECO:0000313" key="8">
    <source>
        <dbReference type="EMBL" id="TMW65255.1"/>
    </source>
</evidence>
<evidence type="ECO:0000313" key="9">
    <source>
        <dbReference type="Proteomes" id="UP000794436"/>
    </source>
</evidence>
<gene>
    <name evidence="8" type="ORF">Poli38472_009422</name>
</gene>
<evidence type="ECO:0000256" key="3">
    <source>
        <dbReference type="ARBA" id="ARBA00022989"/>
    </source>
</evidence>
<evidence type="ECO:0000256" key="1">
    <source>
        <dbReference type="ARBA" id="ARBA00004167"/>
    </source>
</evidence>
<evidence type="ECO:0000256" key="5">
    <source>
        <dbReference type="SAM" id="MobiDB-lite"/>
    </source>
</evidence>
<dbReference type="InterPro" id="IPR051694">
    <property type="entry name" value="Immunoregulatory_rcpt-like"/>
</dbReference>
<dbReference type="PANTHER" id="PTHR15549">
    <property type="entry name" value="PAIRED IMMUNOGLOBULIN-LIKE TYPE 2 RECEPTOR"/>
    <property type="match status" value="1"/>
</dbReference>
<dbReference type="EMBL" id="SPLM01000038">
    <property type="protein sequence ID" value="TMW65255.1"/>
    <property type="molecule type" value="Genomic_DNA"/>
</dbReference>
<dbReference type="AlphaFoldDB" id="A0A8K1CMC2"/>
<feature type="chain" id="PRO_5035438389" evidence="7">
    <location>
        <begin position="20"/>
        <end position="349"/>
    </location>
</feature>
<keyword evidence="2 6" id="KW-0812">Transmembrane</keyword>
<sequence>MHAVTFLAVAAVALRSVAALGTNYEHDGNTTYCWSIPRPTDMTKLTEDDRVNGLSGIACPMELSVDLNATTVAVFEAVSVKWTLAAQLTDDNELGQTELSYGKDAKGVVAQIVHSNVHSCVFGTGCDPFNDGKELVDKTVNKVTNFTNSEADFVDVLRFTQPGEYSVLAHIILPSDNASARFDYAVYTKVLVTEASEAETPAPAANVTESPAPTEAENDSSGGGGLSTGATVGIIVGAVVAILVVIGGIIYLRRRRSDSGSSGYVPAPTTDTNADKKLDATISMTNTSAWGGSIERPTVDLDGTNHSAGSYGGYSAAQSQNQSRGSGPTDEYAASSAARKKRVESDVEL</sequence>
<protein>
    <submittedName>
        <fullName evidence="8">Uncharacterized protein</fullName>
    </submittedName>
</protein>
<feature type="compositionally biased region" description="Polar residues" evidence="5">
    <location>
        <begin position="316"/>
        <end position="326"/>
    </location>
</feature>
<dbReference type="OrthoDB" id="168133at2759"/>
<keyword evidence="9" id="KW-1185">Reference proteome</keyword>
<dbReference type="GO" id="GO:0071944">
    <property type="term" value="C:cell periphery"/>
    <property type="evidence" value="ECO:0007669"/>
    <property type="project" value="UniProtKB-ARBA"/>
</dbReference>
<dbReference type="Proteomes" id="UP000794436">
    <property type="component" value="Unassembled WGS sequence"/>
</dbReference>
<comment type="subcellular location">
    <subcellularLocation>
        <location evidence="1">Membrane</location>
        <topology evidence="1">Single-pass membrane protein</topology>
    </subcellularLocation>
</comment>
<proteinExistence type="predicted"/>
<evidence type="ECO:0000256" key="2">
    <source>
        <dbReference type="ARBA" id="ARBA00022692"/>
    </source>
</evidence>
<accession>A0A8K1CMC2</accession>
<feature type="region of interest" description="Disordered" evidence="5">
    <location>
        <begin position="257"/>
        <end position="349"/>
    </location>
</feature>
<feature type="transmembrane region" description="Helical" evidence="6">
    <location>
        <begin position="230"/>
        <end position="252"/>
    </location>
</feature>
<organism evidence="8 9">
    <name type="scientific">Pythium oligandrum</name>
    <name type="common">Mycoparasitic fungus</name>
    <dbReference type="NCBI Taxonomy" id="41045"/>
    <lineage>
        <taxon>Eukaryota</taxon>
        <taxon>Sar</taxon>
        <taxon>Stramenopiles</taxon>
        <taxon>Oomycota</taxon>
        <taxon>Peronosporomycetes</taxon>
        <taxon>Pythiales</taxon>
        <taxon>Pythiaceae</taxon>
        <taxon>Pythium</taxon>
    </lineage>
</organism>
<feature type="signal peptide" evidence="7">
    <location>
        <begin position="1"/>
        <end position="19"/>
    </location>
</feature>
<evidence type="ECO:0000256" key="7">
    <source>
        <dbReference type="SAM" id="SignalP"/>
    </source>
</evidence>
<evidence type="ECO:0000256" key="6">
    <source>
        <dbReference type="SAM" id="Phobius"/>
    </source>
</evidence>
<dbReference type="GO" id="GO:0016020">
    <property type="term" value="C:membrane"/>
    <property type="evidence" value="ECO:0007669"/>
    <property type="project" value="UniProtKB-SubCell"/>
</dbReference>